<feature type="binding site" description="type 1 copper site" evidence="12">
    <location>
        <position position="170"/>
    </location>
    <ligand>
        <name>Cu cation</name>
        <dbReference type="ChEBI" id="CHEBI:23378"/>
        <label>1</label>
    </ligand>
</feature>
<proteinExistence type="inferred from homology"/>
<evidence type="ECO:0000259" key="15">
    <source>
        <dbReference type="PROSITE" id="PS51007"/>
    </source>
</evidence>
<name>A0A4S3KQU0_9GAMM</name>
<evidence type="ECO:0000256" key="11">
    <source>
        <dbReference type="ARBA" id="ARBA00049340"/>
    </source>
</evidence>
<dbReference type="Pfam" id="PF07732">
    <property type="entry name" value="Cu-oxidase_3"/>
    <property type="match status" value="1"/>
</dbReference>
<keyword evidence="7" id="KW-0677">Repeat</keyword>
<dbReference type="InterPro" id="IPR036909">
    <property type="entry name" value="Cyt_c-like_dom_sf"/>
</dbReference>
<comment type="catalytic activity">
    <reaction evidence="11 14">
        <text>nitric oxide + Fe(III)-[cytochrome c] + H2O = Fe(II)-[cytochrome c] + nitrite + 2 H(+)</text>
        <dbReference type="Rhea" id="RHEA:15233"/>
        <dbReference type="Rhea" id="RHEA-COMP:10350"/>
        <dbReference type="Rhea" id="RHEA-COMP:14399"/>
        <dbReference type="ChEBI" id="CHEBI:15377"/>
        <dbReference type="ChEBI" id="CHEBI:15378"/>
        <dbReference type="ChEBI" id="CHEBI:16301"/>
        <dbReference type="ChEBI" id="CHEBI:16480"/>
        <dbReference type="ChEBI" id="CHEBI:29033"/>
        <dbReference type="ChEBI" id="CHEBI:29034"/>
        <dbReference type="EC" id="1.7.2.1"/>
    </reaction>
</comment>
<dbReference type="PANTHER" id="PTHR35008">
    <property type="entry name" value="BLL4482 PROTEIN-RELATED"/>
    <property type="match status" value="1"/>
</dbReference>
<protein>
    <recommendedName>
        <fullName evidence="4 14">Copper-containing nitrite reductase</fullName>
        <ecNumber evidence="3 14">1.7.2.1</ecNumber>
    </recommendedName>
</protein>
<dbReference type="InterPro" id="IPR051459">
    <property type="entry name" value="Cytochrome_c-type_DH"/>
</dbReference>
<sequence>MRQPLLSTIVLALGLVLLGAHAAPAGAASVKDPADLGPPRGAPIEEAMLAPPAVPPPIHRDYPARVIVRLETREVVKEIADGVRYDFWTFNGTVPGPMIRVRQGDTVELHLKNAADSHMAHNIDLHAVMGPGGGAAVSMTPPGHESVFTFKAMRAGLYIYHCATPPVPMHIANGMYGLILVEPPQGLPKADREYYVVQGDFYTTGAYHAPGLQTFDMQKLLLEQPTYVLFNGREGSLTGANALTAKVGDTVRLFVGDGGPNLVSSFHVIGQIFDNVNVEGGTLINHNVQTTLIPAGGAVTVEMKTLVPGTFLLVDHSITRAFMQGALGQLVVTGPAAPAIYDKVSSGPAAPSPAATPMAHAAAPAAAVNDAMADGKRVFGQICAACHQGNGMGLPGAFPPLAMSDYLNANPKGAIGIVLNGLSGKITVNNTGYESVMPAFGTQLSDDEIAHVLTYVLNNFNNKGGTIAPAEVKAVRAGDKPR</sequence>
<dbReference type="EMBL" id="MWQO01000012">
    <property type="protein sequence ID" value="THD11435.1"/>
    <property type="molecule type" value="Genomic_DNA"/>
</dbReference>
<keyword evidence="6 12" id="KW-0479">Metal-binding</keyword>
<evidence type="ECO:0000256" key="9">
    <source>
        <dbReference type="ARBA" id="ARBA00023004"/>
    </source>
</evidence>
<organism evidence="16 17">
    <name type="scientific">Metallibacterium scheffleri</name>
    <dbReference type="NCBI Taxonomy" id="993689"/>
    <lineage>
        <taxon>Bacteria</taxon>
        <taxon>Pseudomonadati</taxon>
        <taxon>Pseudomonadota</taxon>
        <taxon>Gammaproteobacteria</taxon>
        <taxon>Lysobacterales</taxon>
        <taxon>Rhodanobacteraceae</taxon>
        <taxon>Metallibacterium</taxon>
    </lineage>
</organism>
<dbReference type="InterPro" id="IPR001287">
    <property type="entry name" value="NO2-reductase_Cu"/>
</dbReference>
<dbReference type="Pfam" id="PF13442">
    <property type="entry name" value="Cytochrome_CBB3"/>
    <property type="match status" value="1"/>
</dbReference>
<dbReference type="SUPFAM" id="SSF46626">
    <property type="entry name" value="Cytochrome c"/>
    <property type="match status" value="1"/>
</dbReference>
<dbReference type="CDD" id="cd04208">
    <property type="entry name" value="CuRO_2_CuNIR"/>
    <property type="match status" value="1"/>
</dbReference>
<dbReference type="EC" id="1.7.2.1" evidence="3 14"/>
<dbReference type="FunFam" id="2.60.40.420:FF:000093">
    <property type="entry name" value="Copper-containing nitrite reductase"/>
    <property type="match status" value="1"/>
</dbReference>
<comment type="cofactor">
    <cofactor evidence="14">
        <name>Cu(2+)</name>
        <dbReference type="ChEBI" id="CHEBI:29036"/>
    </cofactor>
    <text evidence="14">Binds 1 Cu(+) ion.</text>
</comment>
<dbReference type="PROSITE" id="PS51007">
    <property type="entry name" value="CYTC"/>
    <property type="match status" value="1"/>
</dbReference>
<dbReference type="GO" id="GO:0009055">
    <property type="term" value="F:electron transfer activity"/>
    <property type="evidence" value="ECO:0007669"/>
    <property type="project" value="InterPro"/>
</dbReference>
<dbReference type="InterPro" id="IPR008972">
    <property type="entry name" value="Cupredoxin"/>
</dbReference>
<evidence type="ECO:0000256" key="14">
    <source>
        <dbReference type="RuleBase" id="RU365025"/>
    </source>
</evidence>
<dbReference type="PRINTS" id="PR00695">
    <property type="entry name" value="CUNO2RDTASE"/>
</dbReference>
<keyword evidence="10 12" id="KW-0186">Copper</keyword>
<evidence type="ECO:0000313" key="17">
    <source>
        <dbReference type="Proteomes" id="UP000307749"/>
    </source>
</evidence>
<comment type="caution">
    <text evidence="16">The sequence shown here is derived from an EMBL/GenBank/DDBJ whole genome shotgun (WGS) entry which is preliminary data.</text>
</comment>
<dbReference type="GO" id="GO:0050421">
    <property type="term" value="F:nitrite reductase (NO-forming) activity"/>
    <property type="evidence" value="ECO:0007669"/>
    <property type="project" value="UniProtKB-EC"/>
</dbReference>
<dbReference type="AlphaFoldDB" id="A0A4S3KQU0"/>
<feature type="binding site" description="type 1 copper site" evidence="12">
    <location>
        <position position="162"/>
    </location>
    <ligand>
        <name>Cu cation</name>
        <dbReference type="ChEBI" id="CHEBI:23378"/>
        <label>1</label>
    </ligand>
</feature>
<feature type="binding site" description="type 1 copper site" evidence="12">
    <location>
        <position position="316"/>
    </location>
    <ligand>
        <name>Cu cation</name>
        <dbReference type="ChEBI" id="CHEBI:23378"/>
        <label>1</label>
    </ligand>
</feature>
<comment type="cofactor">
    <cofactor evidence="14">
        <name>Cu(+)</name>
        <dbReference type="ChEBI" id="CHEBI:49552"/>
    </cofactor>
    <text evidence="14">Binds 1 Cu(+) ion.</text>
</comment>
<evidence type="ECO:0000256" key="4">
    <source>
        <dbReference type="ARBA" id="ARBA00017290"/>
    </source>
</evidence>
<evidence type="ECO:0000256" key="3">
    <source>
        <dbReference type="ARBA" id="ARBA00011882"/>
    </source>
</evidence>
<accession>A0A4S3KQU0</accession>
<keyword evidence="17" id="KW-1185">Reference proteome</keyword>
<feature type="signal peptide" evidence="14">
    <location>
        <begin position="1"/>
        <end position="22"/>
    </location>
</feature>
<evidence type="ECO:0000256" key="8">
    <source>
        <dbReference type="ARBA" id="ARBA00023002"/>
    </source>
</evidence>
<keyword evidence="14" id="KW-0732">Signal</keyword>
<evidence type="ECO:0000256" key="6">
    <source>
        <dbReference type="ARBA" id="ARBA00022723"/>
    </source>
</evidence>
<feature type="binding site" description="type 1 copper site" evidence="12">
    <location>
        <position position="161"/>
    </location>
    <ligand>
        <name>Cu cation</name>
        <dbReference type="ChEBI" id="CHEBI:23378"/>
        <label>1</label>
    </ligand>
</feature>
<feature type="domain" description="Cytochrome c" evidence="15">
    <location>
        <begin position="370"/>
        <end position="460"/>
    </location>
</feature>
<keyword evidence="5 13" id="KW-0349">Heme</keyword>
<evidence type="ECO:0000256" key="1">
    <source>
        <dbReference type="ARBA" id="ARBA00010609"/>
    </source>
</evidence>
<evidence type="ECO:0000256" key="12">
    <source>
        <dbReference type="PIRSR" id="PIRSR601287-1"/>
    </source>
</evidence>
<dbReference type="InterPro" id="IPR009056">
    <property type="entry name" value="Cyt_c-like_dom"/>
</dbReference>
<dbReference type="Gene3D" id="1.10.760.10">
    <property type="entry name" value="Cytochrome c-like domain"/>
    <property type="match status" value="1"/>
</dbReference>
<evidence type="ECO:0000256" key="2">
    <source>
        <dbReference type="ARBA" id="ARBA00011233"/>
    </source>
</evidence>
<dbReference type="GO" id="GO:0005507">
    <property type="term" value="F:copper ion binding"/>
    <property type="evidence" value="ECO:0007669"/>
    <property type="project" value="InterPro"/>
</dbReference>
<evidence type="ECO:0000256" key="13">
    <source>
        <dbReference type="PROSITE-ProRule" id="PRU00433"/>
    </source>
</evidence>
<dbReference type="NCBIfam" id="TIGR02376">
    <property type="entry name" value="Cu_nitrite_red"/>
    <property type="match status" value="1"/>
</dbReference>
<dbReference type="OrthoDB" id="5290932at2"/>
<dbReference type="SUPFAM" id="SSF49503">
    <property type="entry name" value="Cupredoxins"/>
    <property type="match status" value="2"/>
</dbReference>
<evidence type="ECO:0000256" key="7">
    <source>
        <dbReference type="ARBA" id="ARBA00022737"/>
    </source>
</evidence>
<dbReference type="STRING" id="993689.GCA_002077135_01723"/>
<reference evidence="16 17" key="1">
    <citation type="submission" date="2017-02" db="EMBL/GenBank/DDBJ databases">
        <title>Whole genome sequencing of Metallibacterium scheffleri DSM 24874 (T).</title>
        <authorList>
            <person name="Kumar S."/>
            <person name="Patil P."/>
            <person name="Patil P.B."/>
        </authorList>
    </citation>
    <scope>NUCLEOTIDE SEQUENCE [LARGE SCALE GENOMIC DNA]</scope>
    <source>
        <strain evidence="16 17">DSM 24874</strain>
    </source>
</reference>
<evidence type="ECO:0000313" key="16">
    <source>
        <dbReference type="EMBL" id="THD11435.1"/>
    </source>
</evidence>
<dbReference type="InterPro" id="IPR011707">
    <property type="entry name" value="Cu-oxidase-like_N"/>
</dbReference>
<evidence type="ECO:0000256" key="10">
    <source>
        <dbReference type="ARBA" id="ARBA00023008"/>
    </source>
</evidence>
<feature type="binding site" description="type 1 copper site" evidence="12">
    <location>
        <position position="126"/>
    </location>
    <ligand>
        <name>Cu cation</name>
        <dbReference type="ChEBI" id="CHEBI:23378"/>
        <label>1</label>
    </ligand>
</feature>
<feature type="chain" id="PRO_5021037311" description="Copper-containing nitrite reductase" evidence="14">
    <location>
        <begin position="23"/>
        <end position="482"/>
    </location>
</feature>
<dbReference type="PANTHER" id="PTHR35008:SF8">
    <property type="entry name" value="ALCOHOL DEHYDROGENASE CYTOCHROME C SUBUNIT"/>
    <property type="match status" value="1"/>
</dbReference>
<keyword evidence="8 14" id="KW-0560">Oxidoreductase</keyword>
<gene>
    <name evidence="16" type="ORF">B1806_03335</name>
</gene>
<dbReference type="Gene3D" id="2.60.40.420">
    <property type="entry name" value="Cupredoxins - blue copper proteins"/>
    <property type="match status" value="2"/>
</dbReference>
<evidence type="ECO:0000256" key="5">
    <source>
        <dbReference type="ARBA" id="ARBA00022617"/>
    </source>
</evidence>
<feature type="binding site" description="type 1 copper site" evidence="12">
    <location>
        <position position="175"/>
    </location>
    <ligand>
        <name>Cu cation</name>
        <dbReference type="ChEBI" id="CHEBI:23378"/>
        <label>1</label>
    </ligand>
</feature>
<dbReference type="GO" id="GO:0020037">
    <property type="term" value="F:heme binding"/>
    <property type="evidence" value="ECO:0007669"/>
    <property type="project" value="InterPro"/>
</dbReference>
<dbReference type="CDD" id="cd11020">
    <property type="entry name" value="CuRO_1_CuNIR"/>
    <property type="match status" value="1"/>
</dbReference>
<comment type="similarity">
    <text evidence="1 14">Belongs to the multicopper oxidase family.</text>
</comment>
<keyword evidence="9 13" id="KW-0408">Iron</keyword>
<dbReference type="Proteomes" id="UP000307749">
    <property type="component" value="Unassembled WGS sequence"/>
</dbReference>
<dbReference type="RefSeq" id="WP_081127071.1">
    <property type="nucleotide sequence ID" value="NZ_LDOS01000002.1"/>
</dbReference>
<feature type="binding site" description="type 1 copper site" evidence="12">
    <location>
        <position position="121"/>
    </location>
    <ligand>
        <name>Cu cation</name>
        <dbReference type="ChEBI" id="CHEBI:23378"/>
        <label>1</label>
    </ligand>
</feature>
<comment type="subunit">
    <text evidence="2 14">Homotrimer.</text>
</comment>